<reference evidence="3" key="1">
    <citation type="submission" date="2016-03" db="EMBL/GenBank/DDBJ databases">
        <title>Complete genome sequence of Solimmundus cernigliae, representing a novel lineage of polycyclic aromatic hydrocarbon degraders within the Gammaproteobacteria.</title>
        <authorList>
            <person name="Singleton D.R."/>
            <person name="Dickey A.N."/>
            <person name="Scholl E.H."/>
            <person name="Wright F.A."/>
            <person name="Aitken M.D."/>
        </authorList>
    </citation>
    <scope>NUCLEOTIDE SEQUENCE [LARGE SCALE GENOMIC DNA]</scope>
    <source>
        <strain evidence="3">TR3.2</strain>
    </source>
</reference>
<dbReference type="OrthoDB" id="9762420at2"/>
<dbReference type="STRING" id="1810504.PG2T_13585"/>
<dbReference type="InterPro" id="IPR037026">
    <property type="entry name" value="Vgr_OB-fold_dom_sf"/>
</dbReference>
<dbReference type="AlphaFoldDB" id="A0A1B1YWK9"/>
<dbReference type="Proteomes" id="UP000092952">
    <property type="component" value="Chromosome"/>
</dbReference>
<dbReference type="KEGG" id="gbi:PG2T_13585"/>
<accession>A0A1B1YWK9</accession>
<keyword evidence="3" id="KW-1185">Reference proteome</keyword>
<dbReference type="InterPro" id="IPR006531">
    <property type="entry name" value="Gp5/Vgr_OB"/>
</dbReference>
<gene>
    <name evidence="2" type="ORF">PG2T_13585</name>
</gene>
<sequence length="204" mass="20854">MSTALYDTLRALIREELGAQRNSELGTVQAVAPADPGNYAATVALPGSDLVLDAVPLLTTRKGVASVPDVGDLVLVSFVGGDLNRPVILGTLYNDEDRPPPNAAGQFVIHLPGGESESKALRLELHEADPQRAVLKVGDACTLTVQDDDPVVTVDVGGQAAIEISRAGNVSISGGGNLTLKGSGNVTLEAGGTLALKGAVINLN</sequence>
<dbReference type="RefSeq" id="WP_068806622.1">
    <property type="nucleotide sequence ID" value="NZ_CP014671.1"/>
</dbReference>
<dbReference type="EMBL" id="CP014671">
    <property type="protein sequence ID" value="ANX05108.1"/>
    <property type="molecule type" value="Genomic_DNA"/>
</dbReference>
<dbReference type="Pfam" id="PF04717">
    <property type="entry name" value="Phage_base_V"/>
    <property type="match status" value="1"/>
</dbReference>
<dbReference type="Gene3D" id="2.40.50.230">
    <property type="entry name" value="Gp5 N-terminal domain"/>
    <property type="match status" value="1"/>
</dbReference>
<dbReference type="InParanoid" id="A0A1B1YWK9"/>
<evidence type="ECO:0000259" key="1">
    <source>
        <dbReference type="Pfam" id="PF04717"/>
    </source>
</evidence>
<dbReference type="SUPFAM" id="SSF69255">
    <property type="entry name" value="gp5 N-terminal domain-like"/>
    <property type="match status" value="1"/>
</dbReference>
<organism evidence="2 3">
    <name type="scientific">Immundisolibacter cernigliae</name>
    <dbReference type="NCBI Taxonomy" id="1810504"/>
    <lineage>
        <taxon>Bacteria</taxon>
        <taxon>Pseudomonadati</taxon>
        <taxon>Pseudomonadota</taxon>
        <taxon>Gammaproteobacteria</taxon>
        <taxon>Immundisolibacterales</taxon>
        <taxon>Immundisolibacteraceae</taxon>
        <taxon>Immundisolibacter</taxon>
    </lineage>
</organism>
<protein>
    <recommendedName>
        <fullName evidence="1">Gp5/Type VI secretion system Vgr protein OB-fold domain-containing protein</fullName>
    </recommendedName>
</protein>
<evidence type="ECO:0000313" key="2">
    <source>
        <dbReference type="EMBL" id="ANX05108.1"/>
    </source>
</evidence>
<proteinExistence type="predicted"/>
<name>A0A1B1YWK9_9GAMM</name>
<evidence type="ECO:0000313" key="3">
    <source>
        <dbReference type="Proteomes" id="UP000092952"/>
    </source>
</evidence>
<feature type="domain" description="Gp5/Type VI secretion system Vgr protein OB-fold" evidence="1">
    <location>
        <begin position="61"/>
        <end position="93"/>
    </location>
</feature>